<reference evidence="1 2" key="1">
    <citation type="submission" date="2016-03" db="EMBL/GenBank/DDBJ databases">
        <title>Cyphomyrmex costatus WGS genome.</title>
        <authorList>
            <person name="Nygaard S."/>
            <person name="Hu H."/>
            <person name="Boomsma J."/>
            <person name="Zhang G."/>
        </authorList>
    </citation>
    <scope>NUCLEOTIDE SEQUENCE [LARGE SCALE GENOMIC DNA]</scope>
    <source>
        <strain evidence="1">MS0001</strain>
        <tissue evidence="1">Whole body</tissue>
    </source>
</reference>
<name>A0A195CVZ2_9HYME</name>
<dbReference type="AlphaFoldDB" id="A0A195CVZ2"/>
<evidence type="ECO:0000313" key="2">
    <source>
        <dbReference type="Proteomes" id="UP000078542"/>
    </source>
</evidence>
<gene>
    <name evidence="1" type="ORF">ALC62_05090</name>
</gene>
<dbReference type="Proteomes" id="UP000078542">
    <property type="component" value="Unassembled WGS sequence"/>
</dbReference>
<sequence length="102" mass="11576">MRNEFVYFPKSIPRWITVDAPDSRCIKAATDKFPPERKKRPFAETRMNLVALVAPRPISLGRHGSRLDRPEAACTHACSPRAREDDDAERAHSLARWTAGAY</sequence>
<proteinExistence type="predicted"/>
<keyword evidence="2" id="KW-1185">Reference proteome</keyword>
<accession>A0A195CVZ2</accession>
<organism evidence="1 2">
    <name type="scientific">Cyphomyrmex costatus</name>
    <dbReference type="NCBI Taxonomy" id="456900"/>
    <lineage>
        <taxon>Eukaryota</taxon>
        <taxon>Metazoa</taxon>
        <taxon>Ecdysozoa</taxon>
        <taxon>Arthropoda</taxon>
        <taxon>Hexapoda</taxon>
        <taxon>Insecta</taxon>
        <taxon>Pterygota</taxon>
        <taxon>Neoptera</taxon>
        <taxon>Endopterygota</taxon>
        <taxon>Hymenoptera</taxon>
        <taxon>Apocrita</taxon>
        <taxon>Aculeata</taxon>
        <taxon>Formicoidea</taxon>
        <taxon>Formicidae</taxon>
        <taxon>Myrmicinae</taxon>
        <taxon>Cyphomyrmex</taxon>
    </lineage>
</organism>
<dbReference type="EMBL" id="KQ977279">
    <property type="protein sequence ID" value="KYN04324.1"/>
    <property type="molecule type" value="Genomic_DNA"/>
</dbReference>
<protein>
    <submittedName>
        <fullName evidence="1">Uncharacterized protein</fullName>
    </submittedName>
</protein>
<evidence type="ECO:0000313" key="1">
    <source>
        <dbReference type="EMBL" id="KYN04324.1"/>
    </source>
</evidence>